<evidence type="ECO:0000259" key="2">
    <source>
        <dbReference type="PROSITE" id="PS50943"/>
    </source>
</evidence>
<dbReference type="CDD" id="cd00093">
    <property type="entry name" value="HTH_XRE"/>
    <property type="match status" value="1"/>
</dbReference>
<dbReference type="InterPro" id="IPR010982">
    <property type="entry name" value="Lambda_DNA-bd_dom_sf"/>
</dbReference>
<dbReference type="OrthoDB" id="9805605at2"/>
<name>A0A1Q8QRY6_9FIRM</name>
<dbReference type="PANTHER" id="PTHR46797">
    <property type="entry name" value="HTH-TYPE TRANSCRIPTIONAL REGULATOR"/>
    <property type="match status" value="1"/>
</dbReference>
<reference evidence="3 4" key="1">
    <citation type="submission" date="2016-09" db="EMBL/GenBank/DDBJ databases">
        <title>Complete genome of Desulfosporosinus sp. OL.</title>
        <authorList>
            <person name="Mardanov A."/>
            <person name="Beletsky A."/>
            <person name="Panova A."/>
            <person name="Karnachuk O."/>
            <person name="Ravin N."/>
        </authorList>
    </citation>
    <scope>NUCLEOTIDE SEQUENCE [LARGE SCALE GENOMIC DNA]</scope>
    <source>
        <strain evidence="3 4">OL</strain>
    </source>
</reference>
<gene>
    <name evidence="3" type="ORF">DSOL_3245</name>
</gene>
<dbReference type="PANTHER" id="PTHR46797:SF1">
    <property type="entry name" value="METHYLPHOSPHONATE SYNTHASE"/>
    <property type="match status" value="1"/>
</dbReference>
<keyword evidence="1" id="KW-0238">DNA-binding</keyword>
<proteinExistence type="predicted"/>
<evidence type="ECO:0000313" key="4">
    <source>
        <dbReference type="Proteomes" id="UP000186102"/>
    </source>
</evidence>
<dbReference type="STRING" id="1888891.DSOL_3245"/>
<comment type="caution">
    <text evidence="3">The sequence shown here is derived from an EMBL/GenBank/DDBJ whole genome shotgun (WGS) entry which is preliminary data.</text>
</comment>
<dbReference type="EMBL" id="MLBF01000027">
    <property type="protein sequence ID" value="OLN30113.1"/>
    <property type="molecule type" value="Genomic_DNA"/>
</dbReference>
<dbReference type="Gene3D" id="1.10.260.40">
    <property type="entry name" value="lambda repressor-like DNA-binding domains"/>
    <property type="match status" value="1"/>
</dbReference>
<organism evidence="3 4">
    <name type="scientific">Desulfosporosinus metallidurans</name>
    <dbReference type="NCBI Taxonomy" id="1888891"/>
    <lineage>
        <taxon>Bacteria</taxon>
        <taxon>Bacillati</taxon>
        <taxon>Bacillota</taxon>
        <taxon>Clostridia</taxon>
        <taxon>Eubacteriales</taxon>
        <taxon>Desulfitobacteriaceae</taxon>
        <taxon>Desulfosporosinus</taxon>
    </lineage>
</organism>
<feature type="domain" description="HTH cro/C1-type" evidence="2">
    <location>
        <begin position="12"/>
        <end position="66"/>
    </location>
</feature>
<keyword evidence="4" id="KW-1185">Reference proteome</keyword>
<dbReference type="SUPFAM" id="SSF47413">
    <property type="entry name" value="lambda repressor-like DNA-binding domains"/>
    <property type="match status" value="1"/>
</dbReference>
<evidence type="ECO:0000313" key="3">
    <source>
        <dbReference type="EMBL" id="OLN30113.1"/>
    </source>
</evidence>
<dbReference type="Proteomes" id="UP000186102">
    <property type="component" value="Unassembled WGS sequence"/>
</dbReference>
<dbReference type="InterPro" id="IPR050807">
    <property type="entry name" value="TransReg_Diox_bact_type"/>
</dbReference>
<dbReference type="InterPro" id="IPR001387">
    <property type="entry name" value="Cro/C1-type_HTH"/>
</dbReference>
<dbReference type="GO" id="GO:0003700">
    <property type="term" value="F:DNA-binding transcription factor activity"/>
    <property type="evidence" value="ECO:0007669"/>
    <property type="project" value="TreeGrafter"/>
</dbReference>
<dbReference type="Pfam" id="PF01381">
    <property type="entry name" value="HTH_3"/>
    <property type="match status" value="1"/>
</dbReference>
<sequence>MELNYSDIGTRIKNERIRQNMSQERLAELTGLSNTHTSHVETGNTKVSLPTLVKIANTLSVSLDDLVCDSLIKAKDVFENEITQEVKDCDEYEIRVIADTIKALKETLRKRK</sequence>
<dbReference type="AlphaFoldDB" id="A0A1Q8QRY6"/>
<dbReference type="GO" id="GO:0003677">
    <property type="term" value="F:DNA binding"/>
    <property type="evidence" value="ECO:0007669"/>
    <property type="project" value="UniProtKB-KW"/>
</dbReference>
<evidence type="ECO:0000256" key="1">
    <source>
        <dbReference type="ARBA" id="ARBA00023125"/>
    </source>
</evidence>
<dbReference type="RefSeq" id="WP_075365764.1">
    <property type="nucleotide sequence ID" value="NZ_MLBF01000027.1"/>
</dbReference>
<protein>
    <submittedName>
        <fullName evidence="3">Transcriptional regulator, XRE family</fullName>
    </submittedName>
</protein>
<accession>A0A1Q8QRY6</accession>
<dbReference type="GO" id="GO:0005829">
    <property type="term" value="C:cytosol"/>
    <property type="evidence" value="ECO:0007669"/>
    <property type="project" value="TreeGrafter"/>
</dbReference>
<dbReference type="SMART" id="SM00530">
    <property type="entry name" value="HTH_XRE"/>
    <property type="match status" value="1"/>
</dbReference>
<dbReference type="PROSITE" id="PS50943">
    <property type="entry name" value="HTH_CROC1"/>
    <property type="match status" value="1"/>
</dbReference>